<comment type="caution">
    <text evidence="1">The sequence shown here is derived from an EMBL/GenBank/DDBJ whole genome shotgun (WGS) entry which is preliminary data.</text>
</comment>
<evidence type="ECO:0000313" key="1">
    <source>
        <dbReference type="EMBL" id="KAA6395320.1"/>
    </source>
</evidence>
<reference evidence="1 2" key="1">
    <citation type="submission" date="2019-03" db="EMBL/GenBank/DDBJ databases">
        <title>Single cell metagenomics reveals metabolic interactions within the superorganism composed of flagellate Streblomastix strix and complex community of Bacteroidetes bacteria on its surface.</title>
        <authorList>
            <person name="Treitli S.C."/>
            <person name="Kolisko M."/>
            <person name="Husnik F."/>
            <person name="Keeling P."/>
            <person name="Hampl V."/>
        </authorList>
    </citation>
    <scope>NUCLEOTIDE SEQUENCE [LARGE SCALE GENOMIC DNA]</scope>
    <source>
        <strain evidence="1">ST1C</strain>
    </source>
</reference>
<sequence length="121" mass="14327">MLVSTLRLAETHKTSQQFNKSKSCYIKKGAEKDTGHKVTIRFHTPDYKEICPVEMIKHNRVVDSIIRTFRNGFEQDLIGFATPSQLQQMAEIYNKIPHLAFMNRYTPKYVQYNRELERKFI</sequence>
<organism evidence="1 2">
    <name type="scientific">Streblomastix strix</name>
    <dbReference type="NCBI Taxonomy" id="222440"/>
    <lineage>
        <taxon>Eukaryota</taxon>
        <taxon>Metamonada</taxon>
        <taxon>Preaxostyla</taxon>
        <taxon>Oxymonadida</taxon>
        <taxon>Streblomastigidae</taxon>
        <taxon>Streblomastix</taxon>
    </lineage>
</organism>
<accession>A0A5J4WK57</accession>
<protein>
    <submittedName>
        <fullName evidence="1">Uncharacterized protein</fullName>
    </submittedName>
</protein>
<proteinExistence type="predicted"/>
<dbReference type="EMBL" id="SNRW01001715">
    <property type="protein sequence ID" value="KAA6395320.1"/>
    <property type="molecule type" value="Genomic_DNA"/>
</dbReference>
<dbReference type="AlphaFoldDB" id="A0A5J4WK57"/>
<name>A0A5J4WK57_9EUKA</name>
<evidence type="ECO:0000313" key="2">
    <source>
        <dbReference type="Proteomes" id="UP000324800"/>
    </source>
</evidence>
<gene>
    <name evidence="1" type="ORF">EZS28_009153</name>
</gene>
<dbReference type="Proteomes" id="UP000324800">
    <property type="component" value="Unassembled WGS sequence"/>
</dbReference>